<dbReference type="PANTHER" id="PTHR33376">
    <property type="match status" value="1"/>
</dbReference>
<dbReference type="NCBIfam" id="NF037995">
    <property type="entry name" value="TRAP_S1"/>
    <property type="match status" value="1"/>
</dbReference>
<dbReference type="AlphaFoldDB" id="A0A4V2PCV9"/>
<dbReference type="InterPro" id="IPR018389">
    <property type="entry name" value="DctP_fam"/>
</dbReference>
<gene>
    <name evidence="2" type="ORF">CLV83_4423</name>
</gene>
<reference evidence="2 3" key="1">
    <citation type="submission" date="2019-03" db="EMBL/GenBank/DDBJ databases">
        <title>Genomic Encyclopedia of Archaeal and Bacterial Type Strains, Phase II (KMG-II): from individual species to whole genera.</title>
        <authorList>
            <person name="Goeker M."/>
        </authorList>
    </citation>
    <scope>NUCLEOTIDE SEQUENCE [LARGE SCALE GENOMIC DNA]</scope>
    <source>
        <strain evidence="2 3">DSM 27697</strain>
    </source>
</reference>
<evidence type="ECO:0000313" key="3">
    <source>
        <dbReference type="Proteomes" id="UP000294546"/>
    </source>
</evidence>
<dbReference type="PANTHER" id="PTHR33376:SF15">
    <property type="entry name" value="BLL6794 PROTEIN"/>
    <property type="match status" value="1"/>
</dbReference>
<proteinExistence type="predicted"/>
<accession>A0A4V2PCV9</accession>
<sequence>MCVFCTPSECNREPQNNNKVLIMRIKTLAAAVTLSVAGLTLASPSFSAEAEYTFKLHHFLPPMSMAHSKFLQPWAEKIEAESDGRIDIELFPAMQLGGKPPQLFDQARKGIADITWTVGGYTPGRFPSASVFELPFMPSSAEATSMAIQEYAEKEMADELSDVHLLAMHTHAPGSLHARETEIKTGADLDGMKLRAPNKVMAEAFSTLDASPVFMPVPQMPSALSKGVLDVAVLPFEVVAPLKIHELVKHHTEIQGERGLYAQFFLFTMNKDAYESLPPDLQKVIDDNSGLELAGHIGSLFDEYEAVGREAAVNQGNSFYTLSEEETANWKQAMQPVTDEWIEDTEDGQRLYDEAVELIKKYEAQVSKES</sequence>
<name>A0A4V2PCV9_9GAMM</name>
<protein>
    <submittedName>
        <fullName evidence="2">TRAP-type C4-dicarboxylate transport system substrate-binding protein</fullName>
    </submittedName>
</protein>
<keyword evidence="3" id="KW-1185">Reference proteome</keyword>
<dbReference type="EMBL" id="SMFU01000014">
    <property type="protein sequence ID" value="TCK02726.1"/>
    <property type="molecule type" value="Genomic_DNA"/>
</dbReference>
<dbReference type="Proteomes" id="UP000294546">
    <property type="component" value="Unassembled WGS sequence"/>
</dbReference>
<dbReference type="CDD" id="cd13665">
    <property type="entry name" value="PBP2_TRAP_Dctp3_4"/>
    <property type="match status" value="1"/>
</dbReference>
<evidence type="ECO:0000313" key="2">
    <source>
        <dbReference type="EMBL" id="TCK02726.1"/>
    </source>
</evidence>
<organism evidence="2 3">
    <name type="scientific">Marinobacterium mangrovicola</name>
    <dbReference type="NCBI Taxonomy" id="1476959"/>
    <lineage>
        <taxon>Bacteria</taxon>
        <taxon>Pseudomonadati</taxon>
        <taxon>Pseudomonadota</taxon>
        <taxon>Gammaproteobacteria</taxon>
        <taxon>Oceanospirillales</taxon>
        <taxon>Oceanospirillaceae</taxon>
        <taxon>Marinobacterium</taxon>
    </lineage>
</organism>
<dbReference type="Gene3D" id="3.40.190.170">
    <property type="entry name" value="Bacterial extracellular solute-binding protein, family 7"/>
    <property type="match status" value="1"/>
</dbReference>
<dbReference type="InterPro" id="IPR038404">
    <property type="entry name" value="TRAP_DctP_sf"/>
</dbReference>
<comment type="caution">
    <text evidence="2">The sequence shown here is derived from an EMBL/GenBank/DDBJ whole genome shotgun (WGS) entry which is preliminary data.</text>
</comment>
<dbReference type="Pfam" id="PF03480">
    <property type="entry name" value="DctP"/>
    <property type="match status" value="1"/>
</dbReference>
<evidence type="ECO:0000256" key="1">
    <source>
        <dbReference type="ARBA" id="ARBA00022729"/>
    </source>
</evidence>
<keyword evidence="1" id="KW-0732">Signal</keyword>
<dbReference type="GO" id="GO:0055085">
    <property type="term" value="P:transmembrane transport"/>
    <property type="evidence" value="ECO:0007669"/>
    <property type="project" value="InterPro"/>
</dbReference>